<keyword evidence="1" id="KW-0732">Signal</keyword>
<evidence type="ECO:0000313" key="3">
    <source>
        <dbReference type="Proteomes" id="UP001152798"/>
    </source>
</evidence>
<dbReference type="AlphaFoldDB" id="A0A9P0HRJ0"/>
<accession>A0A9P0HRJ0</accession>
<protein>
    <recommendedName>
        <fullName evidence="4">Neuropeptide</fullName>
    </recommendedName>
</protein>
<name>A0A9P0HRJ0_NEZVI</name>
<gene>
    <name evidence="2" type="ORF">NEZAVI_LOCUS15374</name>
</gene>
<feature type="signal peptide" evidence="1">
    <location>
        <begin position="1"/>
        <end position="19"/>
    </location>
</feature>
<organism evidence="2 3">
    <name type="scientific">Nezara viridula</name>
    <name type="common">Southern green stink bug</name>
    <name type="synonym">Cimex viridulus</name>
    <dbReference type="NCBI Taxonomy" id="85310"/>
    <lineage>
        <taxon>Eukaryota</taxon>
        <taxon>Metazoa</taxon>
        <taxon>Ecdysozoa</taxon>
        <taxon>Arthropoda</taxon>
        <taxon>Hexapoda</taxon>
        <taxon>Insecta</taxon>
        <taxon>Pterygota</taxon>
        <taxon>Neoptera</taxon>
        <taxon>Paraneoptera</taxon>
        <taxon>Hemiptera</taxon>
        <taxon>Heteroptera</taxon>
        <taxon>Panheteroptera</taxon>
        <taxon>Pentatomomorpha</taxon>
        <taxon>Pentatomoidea</taxon>
        <taxon>Pentatomidae</taxon>
        <taxon>Pentatominae</taxon>
        <taxon>Nezara</taxon>
    </lineage>
</organism>
<evidence type="ECO:0008006" key="4">
    <source>
        <dbReference type="Google" id="ProtNLM"/>
    </source>
</evidence>
<evidence type="ECO:0000256" key="1">
    <source>
        <dbReference type="SAM" id="SignalP"/>
    </source>
</evidence>
<evidence type="ECO:0000313" key="2">
    <source>
        <dbReference type="EMBL" id="CAH1407714.1"/>
    </source>
</evidence>
<dbReference type="Gene3D" id="3.30.60.30">
    <property type="match status" value="1"/>
</dbReference>
<sequence length="144" mass="16239">MRCIFLIALVVFLAHEVLMYSAIPCLARLCSTDYEPVCGRQLITEGTKPTWEMKMFNNSCMMESANDCGKVSAQNVLMYTTMPQPCIARLCSADYNPVCGEQKVYVQGMGYRKDKKMFNSTCLMDSENDCGKANYKEVPCQGNY</sequence>
<dbReference type="OrthoDB" id="7339438at2759"/>
<proteinExistence type="predicted"/>
<keyword evidence="3" id="KW-1185">Reference proteome</keyword>
<dbReference type="Proteomes" id="UP001152798">
    <property type="component" value="Chromosome 7"/>
</dbReference>
<reference evidence="2" key="1">
    <citation type="submission" date="2022-01" db="EMBL/GenBank/DDBJ databases">
        <authorList>
            <person name="King R."/>
        </authorList>
    </citation>
    <scope>NUCLEOTIDE SEQUENCE</scope>
</reference>
<feature type="chain" id="PRO_5040196523" description="Neuropeptide" evidence="1">
    <location>
        <begin position="20"/>
        <end position="144"/>
    </location>
</feature>
<dbReference type="EMBL" id="OV725083">
    <property type="protein sequence ID" value="CAH1407714.1"/>
    <property type="molecule type" value="Genomic_DNA"/>
</dbReference>